<sequence length="115" mass="12625">MARFKLDPAHPPVLDADTAARLDAMTDADLTAQALSDPDNLPLTEEELARLASARRVRSVRARTGLSQQRFADTYRINIARLRDLEQGRTRADSALLAYLAVIEGEPEAVLRALG</sequence>
<proteinExistence type="predicted"/>
<accession>A0ABM6M708</accession>
<name>A0ABM6M708_9SPHN</name>
<dbReference type="Gene3D" id="1.10.260.40">
    <property type="entry name" value="lambda repressor-like DNA-binding domains"/>
    <property type="match status" value="1"/>
</dbReference>
<evidence type="ECO:0000313" key="1">
    <source>
        <dbReference type="EMBL" id="ASR51684.1"/>
    </source>
</evidence>
<keyword evidence="2" id="KW-1185">Reference proteome</keyword>
<organism evidence="1 2">
    <name type="scientific">Blastomonas fulva</name>
    <dbReference type="NCBI Taxonomy" id="1550728"/>
    <lineage>
        <taxon>Bacteria</taxon>
        <taxon>Pseudomonadati</taxon>
        <taxon>Pseudomonadota</taxon>
        <taxon>Alphaproteobacteria</taxon>
        <taxon>Sphingomonadales</taxon>
        <taxon>Sphingomonadaceae</taxon>
        <taxon>Blastomonas</taxon>
    </lineage>
</organism>
<evidence type="ECO:0008006" key="3">
    <source>
        <dbReference type="Google" id="ProtNLM"/>
    </source>
</evidence>
<reference evidence="1 2" key="1">
    <citation type="submission" date="2017-03" db="EMBL/GenBank/DDBJ databases">
        <title>Complete genome sequence of Blastomonas fulva degrading microcsystin LR.</title>
        <authorList>
            <person name="Lee H.-g."/>
            <person name="Jin L."/>
            <person name="oh H.-M."/>
        </authorList>
    </citation>
    <scope>NUCLEOTIDE SEQUENCE [LARGE SCALE GENOMIC DNA]</scope>
    <source>
        <strain evidence="1 2">T2</strain>
    </source>
</reference>
<evidence type="ECO:0000313" key="2">
    <source>
        <dbReference type="Proteomes" id="UP000258016"/>
    </source>
</evidence>
<dbReference type="SUPFAM" id="SSF47413">
    <property type="entry name" value="lambda repressor-like DNA-binding domains"/>
    <property type="match status" value="1"/>
</dbReference>
<gene>
    <name evidence="1" type="ORF">B5J99_09610</name>
</gene>
<dbReference type="InterPro" id="IPR010982">
    <property type="entry name" value="Lambda_DNA-bd_dom_sf"/>
</dbReference>
<protein>
    <recommendedName>
        <fullName evidence="3">HTH cro/C1-type domain-containing protein</fullName>
    </recommendedName>
</protein>
<dbReference type="Proteomes" id="UP000258016">
    <property type="component" value="Chromosome"/>
</dbReference>
<dbReference type="GeneID" id="303485824"/>
<dbReference type="RefSeq" id="WP_054133404.1">
    <property type="nucleotide sequence ID" value="NZ_CP020083.1"/>
</dbReference>
<dbReference type="EMBL" id="CP020083">
    <property type="protein sequence ID" value="ASR51684.1"/>
    <property type="molecule type" value="Genomic_DNA"/>
</dbReference>